<evidence type="ECO:0000259" key="3">
    <source>
        <dbReference type="PROSITE" id="PS50885"/>
    </source>
</evidence>
<feature type="domain" description="HAMP" evidence="3">
    <location>
        <begin position="297"/>
        <end position="349"/>
    </location>
</feature>
<evidence type="ECO:0000313" key="5">
    <source>
        <dbReference type="Proteomes" id="UP001233535"/>
    </source>
</evidence>
<dbReference type="PANTHER" id="PTHR45339:SF1">
    <property type="entry name" value="HYBRID SIGNAL TRANSDUCTION HISTIDINE KINASE J"/>
    <property type="match status" value="1"/>
</dbReference>
<feature type="domain" description="HAMP" evidence="3">
    <location>
        <begin position="21"/>
        <end position="68"/>
    </location>
</feature>
<dbReference type="Pfam" id="PF00672">
    <property type="entry name" value="HAMP"/>
    <property type="match status" value="3"/>
</dbReference>
<dbReference type="Pfam" id="PF18947">
    <property type="entry name" value="HAMP_2"/>
    <property type="match status" value="1"/>
</dbReference>
<keyword evidence="2" id="KW-0902">Two-component regulatory system</keyword>
<dbReference type="Gene3D" id="1.10.8.500">
    <property type="entry name" value="HAMP domain in histidine kinase"/>
    <property type="match status" value="1"/>
</dbReference>
<dbReference type="InterPro" id="IPR003660">
    <property type="entry name" value="HAMP_dom"/>
</dbReference>
<protein>
    <submittedName>
        <fullName evidence="4">HAMP domain-containing protein</fullName>
    </submittedName>
</protein>
<evidence type="ECO:0000256" key="2">
    <source>
        <dbReference type="ARBA" id="ARBA00023012"/>
    </source>
</evidence>
<dbReference type="PROSITE" id="PS50885">
    <property type="entry name" value="HAMP"/>
    <property type="match status" value="4"/>
</dbReference>
<evidence type="ECO:0000313" key="4">
    <source>
        <dbReference type="EMBL" id="MDR0184863.1"/>
    </source>
</evidence>
<keyword evidence="5" id="KW-1185">Reference proteome</keyword>
<dbReference type="CDD" id="cd06225">
    <property type="entry name" value="HAMP"/>
    <property type="match status" value="3"/>
</dbReference>
<dbReference type="SMART" id="SM00304">
    <property type="entry name" value="HAMP"/>
    <property type="match status" value="4"/>
</dbReference>
<sequence length="360" mass="38765">MATAPRKRANVEAPREAPRDPLDVIIEAMDAVRAGDFSVRLPLNWQGQEGQLAQILNEIVSHNRRLAAELSRVGEAVGREGQTRQRVVPANRQGQWRGMEDSVNALIDDLVRPVEAMGEAMAGVAKGDLTRTVPLEADGRPLKGEFLRSANIVNRMIEQMGEFSSEVTRVALEVGTAGRLGGQAKVKGVSGVWKDLTDSVNQMASNLTAQVRNIADVTIAVANGDLSRKITVDVRGEILQLKEAINTMVDQLRGFASEVTRVAREVGTEGRLGGQAVVPGVAGTWKDLTDSVNAMASNLTSQVRNIAEVTTAVAKGDLSRKITVDVRGEILELKNTINTMVDQLNGFSSEVTRVAREVGT</sequence>
<dbReference type="Proteomes" id="UP001233535">
    <property type="component" value="Unassembled WGS sequence"/>
</dbReference>
<feature type="domain" description="HAMP" evidence="3">
    <location>
        <begin position="205"/>
        <end position="257"/>
    </location>
</feature>
<dbReference type="EMBL" id="JARUHG010000008">
    <property type="protein sequence ID" value="MDR0184863.1"/>
    <property type="molecule type" value="Genomic_DNA"/>
</dbReference>
<proteinExistence type="predicted"/>
<feature type="domain" description="HAMP" evidence="3">
    <location>
        <begin position="108"/>
        <end position="165"/>
    </location>
</feature>
<gene>
    <name evidence="4" type="ORF">P8609_18050</name>
</gene>
<dbReference type="PANTHER" id="PTHR45339">
    <property type="entry name" value="HYBRID SIGNAL TRANSDUCTION HISTIDINE KINASE J"/>
    <property type="match status" value="1"/>
</dbReference>
<dbReference type="RefSeq" id="WP_309263975.1">
    <property type="nucleotide sequence ID" value="NZ_JARUHG010000008.1"/>
</dbReference>
<accession>A0ABU1CIT3</accession>
<keyword evidence="1" id="KW-0597">Phosphoprotein</keyword>
<organism evidence="4 5">
    <name type="scientific">Lysobacter arvi</name>
    <dbReference type="NCBI Taxonomy" id="3038776"/>
    <lineage>
        <taxon>Bacteria</taxon>
        <taxon>Pseudomonadati</taxon>
        <taxon>Pseudomonadota</taxon>
        <taxon>Gammaproteobacteria</taxon>
        <taxon>Lysobacterales</taxon>
        <taxon>Lysobacteraceae</taxon>
        <taxon>Lysobacter</taxon>
    </lineage>
</organism>
<dbReference type="Gene3D" id="1.20.120.1530">
    <property type="match status" value="2"/>
</dbReference>
<feature type="non-terminal residue" evidence="4">
    <location>
        <position position="360"/>
    </location>
</feature>
<evidence type="ECO:0000256" key="1">
    <source>
        <dbReference type="ARBA" id="ARBA00022553"/>
    </source>
</evidence>
<reference evidence="4 5" key="1">
    <citation type="submission" date="2023-04" db="EMBL/GenBank/DDBJ databases">
        <title>Lysobacter sp. strain UC isolated from soil sample.</title>
        <authorList>
            <person name="Choksket S."/>
            <person name="Harshvardhan F."/>
            <person name="Rana R."/>
            <person name="Patil P.B."/>
            <person name="Korpole S."/>
        </authorList>
    </citation>
    <scope>NUCLEOTIDE SEQUENCE [LARGE SCALE GENOMIC DNA]</scope>
    <source>
        <strain evidence="4 5">UC</strain>
    </source>
</reference>
<comment type="caution">
    <text evidence="4">The sequence shown here is derived from an EMBL/GenBank/DDBJ whole genome shotgun (WGS) entry which is preliminary data.</text>
</comment>
<name>A0ABU1CIT3_9GAMM</name>
<dbReference type="SUPFAM" id="SSF58104">
    <property type="entry name" value="Methyl-accepting chemotaxis protein (MCP) signaling domain"/>
    <property type="match status" value="1"/>
</dbReference>